<keyword evidence="5 16" id="KW-0963">Cytoplasm</keyword>
<keyword evidence="12 16" id="KW-0239">DNA-directed DNA polymerase</keyword>
<dbReference type="SUPFAM" id="SSF56672">
    <property type="entry name" value="DNA/RNA polymerases"/>
    <property type="match status" value="1"/>
</dbReference>
<comment type="similarity">
    <text evidence="2 16">Belongs to the DNA polymerase type-Y family.</text>
</comment>
<evidence type="ECO:0000256" key="7">
    <source>
        <dbReference type="ARBA" id="ARBA00022695"/>
    </source>
</evidence>
<comment type="subcellular location">
    <subcellularLocation>
        <location evidence="1 16">Cytoplasm</location>
    </subcellularLocation>
</comment>
<dbReference type="Gene3D" id="3.30.70.270">
    <property type="match status" value="1"/>
</dbReference>
<evidence type="ECO:0000256" key="13">
    <source>
        <dbReference type="ARBA" id="ARBA00023125"/>
    </source>
</evidence>
<sequence>MHIRKIIHIDMDAFFAAVEQRDNPALRGRPVAVGHDGPRGVVATASYEARRFGVHSAQSAARAKALCPQLIFIPGRMDVYKAVSRQIRAIFRQYTDLVEPLSIDEAFLDVSHLPCATQAAREIKAKIFQTTRLTASAGVSVNKMLAKIASDYKKPNGLFVIKPKQVEAFVAKLPVEKFFGIGKVTAQKMHRLGIYTGADLRQKSEAELTARFGKAGHAYFGYARGIDERQVEPNRKHLSVGAENTFAADTDDLSFLRRELAQLAHKTWLRAQRMHFSGKTVTLKLKYADFKQITRSQTFEQPFASEADFLHAGENLLLHKTNLSRQKARLLGLTLSNPPAPPLPGRQLWFDF</sequence>
<dbReference type="FunFam" id="3.30.1490.100:FF:000004">
    <property type="entry name" value="DNA polymerase IV"/>
    <property type="match status" value="1"/>
</dbReference>
<dbReference type="FunFam" id="1.10.150.20:FF:000019">
    <property type="entry name" value="DNA polymerase IV"/>
    <property type="match status" value="1"/>
</dbReference>
<feature type="binding site" evidence="16">
    <location>
        <position position="10"/>
    </location>
    <ligand>
        <name>Mg(2+)</name>
        <dbReference type="ChEBI" id="CHEBI:18420"/>
    </ligand>
</feature>
<evidence type="ECO:0000256" key="12">
    <source>
        <dbReference type="ARBA" id="ARBA00022932"/>
    </source>
</evidence>
<comment type="catalytic activity">
    <reaction evidence="15 16">
        <text>DNA(n) + a 2'-deoxyribonucleoside 5'-triphosphate = DNA(n+1) + diphosphate</text>
        <dbReference type="Rhea" id="RHEA:22508"/>
        <dbReference type="Rhea" id="RHEA-COMP:17339"/>
        <dbReference type="Rhea" id="RHEA-COMP:17340"/>
        <dbReference type="ChEBI" id="CHEBI:33019"/>
        <dbReference type="ChEBI" id="CHEBI:61560"/>
        <dbReference type="ChEBI" id="CHEBI:173112"/>
        <dbReference type="EC" id="2.7.7.7"/>
    </reaction>
</comment>
<evidence type="ECO:0000256" key="10">
    <source>
        <dbReference type="ARBA" id="ARBA00022763"/>
    </source>
</evidence>
<comment type="function">
    <text evidence="16">Poorly processive, error-prone DNA polymerase involved in untargeted mutagenesis. Copies undamaged DNA at stalled replication forks, which arise in vivo from mismatched or misaligned primer ends. These misaligned primers can be extended by PolIV. Exhibits no 3'-5' exonuclease (proofreading) activity. May be involved in translesional synthesis, in conjunction with the beta clamp from PolIII.</text>
</comment>
<evidence type="ECO:0000256" key="14">
    <source>
        <dbReference type="ARBA" id="ARBA00023204"/>
    </source>
</evidence>
<dbReference type="GO" id="GO:0042276">
    <property type="term" value="P:error-prone translesion synthesis"/>
    <property type="evidence" value="ECO:0007669"/>
    <property type="project" value="TreeGrafter"/>
</dbReference>
<evidence type="ECO:0000256" key="9">
    <source>
        <dbReference type="ARBA" id="ARBA00022723"/>
    </source>
</evidence>
<feature type="binding site" evidence="16">
    <location>
        <position position="104"/>
    </location>
    <ligand>
        <name>Mg(2+)</name>
        <dbReference type="ChEBI" id="CHEBI:18420"/>
    </ligand>
</feature>
<evidence type="ECO:0000256" key="15">
    <source>
        <dbReference type="ARBA" id="ARBA00049244"/>
    </source>
</evidence>
<dbReference type="PROSITE" id="PS50173">
    <property type="entry name" value="UMUC"/>
    <property type="match status" value="1"/>
</dbReference>
<evidence type="ECO:0000256" key="6">
    <source>
        <dbReference type="ARBA" id="ARBA00022679"/>
    </source>
</evidence>
<evidence type="ECO:0000256" key="16">
    <source>
        <dbReference type="HAMAP-Rule" id="MF_01113"/>
    </source>
</evidence>
<dbReference type="GO" id="GO:0009432">
    <property type="term" value="P:SOS response"/>
    <property type="evidence" value="ECO:0007669"/>
    <property type="project" value="TreeGrafter"/>
</dbReference>
<name>A0A1Y4DB74_9BACT</name>
<dbReference type="GO" id="GO:0000287">
    <property type="term" value="F:magnesium ion binding"/>
    <property type="evidence" value="ECO:0007669"/>
    <property type="project" value="UniProtKB-UniRule"/>
</dbReference>
<gene>
    <name evidence="16" type="primary">dinB</name>
    <name evidence="18" type="ORF">B5F75_04365</name>
</gene>
<dbReference type="OrthoDB" id="9808813at2"/>
<comment type="subunit">
    <text evidence="3 16">Monomer.</text>
</comment>
<dbReference type="InterPro" id="IPR036775">
    <property type="entry name" value="DNA_pol_Y-fam_lit_finger_sf"/>
</dbReference>
<evidence type="ECO:0000256" key="2">
    <source>
        <dbReference type="ARBA" id="ARBA00010945"/>
    </source>
</evidence>
<comment type="caution">
    <text evidence="18">The sequence shown here is derived from an EMBL/GenBank/DDBJ whole genome shotgun (WGS) entry which is preliminary data.</text>
</comment>
<accession>A0A1Y4DB74</accession>
<dbReference type="CDD" id="cd03586">
    <property type="entry name" value="PolY_Pol_IV_kappa"/>
    <property type="match status" value="1"/>
</dbReference>
<keyword evidence="8 16" id="KW-0235">DNA replication</keyword>
<dbReference type="GO" id="GO:0005829">
    <property type="term" value="C:cytosol"/>
    <property type="evidence" value="ECO:0007669"/>
    <property type="project" value="TreeGrafter"/>
</dbReference>
<dbReference type="Proteomes" id="UP000196368">
    <property type="component" value="Unassembled WGS sequence"/>
</dbReference>
<dbReference type="NCBIfam" id="NF002677">
    <property type="entry name" value="PRK02406.1"/>
    <property type="match status" value="1"/>
</dbReference>
<keyword evidence="19" id="KW-1185">Reference proteome</keyword>
<dbReference type="Pfam" id="PF11798">
    <property type="entry name" value="IMS_HHH"/>
    <property type="match status" value="1"/>
</dbReference>
<dbReference type="Gene3D" id="1.10.150.20">
    <property type="entry name" value="5' to 3' exonuclease, C-terminal subdomain"/>
    <property type="match status" value="1"/>
</dbReference>
<dbReference type="InterPro" id="IPR022880">
    <property type="entry name" value="DNApol_IV"/>
</dbReference>
<dbReference type="GO" id="GO:0003684">
    <property type="term" value="F:damaged DNA binding"/>
    <property type="evidence" value="ECO:0007669"/>
    <property type="project" value="InterPro"/>
</dbReference>
<dbReference type="PANTHER" id="PTHR11076">
    <property type="entry name" value="DNA REPAIR POLYMERASE UMUC / TRANSFERASE FAMILY MEMBER"/>
    <property type="match status" value="1"/>
</dbReference>
<dbReference type="InterPro" id="IPR024728">
    <property type="entry name" value="PolY_HhH_motif"/>
</dbReference>
<dbReference type="EC" id="2.7.7.7" evidence="16"/>
<dbReference type="PANTHER" id="PTHR11076:SF33">
    <property type="entry name" value="DNA POLYMERASE KAPPA"/>
    <property type="match status" value="1"/>
</dbReference>
<evidence type="ECO:0000256" key="5">
    <source>
        <dbReference type="ARBA" id="ARBA00022490"/>
    </source>
</evidence>
<dbReference type="HAMAP" id="MF_01113">
    <property type="entry name" value="DNApol_IV"/>
    <property type="match status" value="1"/>
</dbReference>
<dbReference type="InterPro" id="IPR017961">
    <property type="entry name" value="DNA_pol_Y-fam_little_finger"/>
</dbReference>
<feature type="site" description="Substrate discrimination" evidence="16">
    <location>
        <position position="15"/>
    </location>
</feature>
<evidence type="ECO:0000256" key="11">
    <source>
        <dbReference type="ARBA" id="ARBA00022842"/>
    </source>
</evidence>
<keyword evidence="9 16" id="KW-0479">Metal-binding</keyword>
<keyword evidence="14 16" id="KW-0234">DNA repair</keyword>
<dbReference type="RefSeq" id="WP_087288331.1">
    <property type="nucleotide sequence ID" value="NZ_NFJD01000003.1"/>
</dbReference>
<dbReference type="InterPro" id="IPR043128">
    <property type="entry name" value="Rev_trsase/Diguanyl_cyclase"/>
</dbReference>
<dbReference type="AlphaFoldDB" id="A0A1Y4DB74"/>
<dbReference type="Pfam" id="PF11799">
    <property type="entry name" value="IMS_C"/>
    <property type="match status" value="1"/>
</dbReference>
<dbReference type="SUPFAM" id="SSF100879">
    <property type="entry name" value="Lesion bypass DNA polymerase (Y-family), little finger domain"/>
    <property type="match status" value="1"/>
</dbReference>
<feature type="domain" description="UmuC" evidence="17">
    <location>
        <begin position="6"/>
        <end position="182"/>
    </location>
</feature>
<dbReference type="Pfam" id="PF00817">
    <property type="entry name" value="IMS"/>
    <property type="match status" value="1"/>
</dbReference>
<keyword evidence="11 16" id="KW-0460">Magnesium</keyword>
<keyword evidence="10 16" id="KW-0227">DNA damage</keyword>
<feature type="active site" evidence="16">
    <location>
        <position position="105"/>
    </location>
</feature>
<keyword evidence="7 16" id="KW-0548">Nucleotidyltransferase</keyword>
<evidence type="ECO:0000313" key="18">
    <source>
        <dbReference type="EMBL" id="OUO56434.1"/>
    </source>
</evidence>
<evidence type="ECO:0000256" key="8">
    <source>
        <dbReference type="ARBA" id="ARBA00022705"/>
    </source>
</evidence>
<dbReference type="InterPro" id="IPR050116">
    <property type="entry name" value="DNA_polymerase-Y"/>
</dbReference>
<evidence type="ECO:0000313" key="19">
    <source>
        <dbReference type="Proteomes" id="UP000196368"/>
    </source>
</evidence>
<dbReference type="Gene3D" id="3.30.1490.100">
    <property type="entry name" value="DNA polymerase, Y-family, little finger domain"/>
    <property type="match status" value="1"/>
</dbReference>
<comment type="cofactor">
    <cofactor evidence="16">
        <name>Mg(2+)</name>
        <dbReference type="ChEBI" id="CHEBI:18420"/>
    </cofactor>
    <text evidence="16">Binds 2 magnesium ions per subunit.</text>
</comment>
<dbReference type="EMBL" id="NFJD01000003">
    <property type="protein sequence ID" value="OUO56434.1"/>
    <property type="molecule type" value="Genomic_DNA"/>
</dbReference>
<evidence type="ECO:0000256" key="1">
    <source>
        <dbReference type="ARBA" id="ARBA00004496"/>
    </source>
</evidence>
<evidence type="ECO:0000259" key="17">
    <source>
        <dbReference type="PROSITE" id="PS50173"/>
    </source>
</evidence>
<dbReference type="GO" id="GO:0003887">
    <property type="term" value="F:DNA-directed DNA polymerase activity"/>
    <property type="evidence" value="ECO:0007669"/>
    <property type="project" value="UniProtKB-UniRule"/>
</dbReference>
<evidence type="ECO:0000256" key="4">
    <source>
        <dbReference type="ARBA" id="ARBA00022457"/>
    </source>
</evidence>
<keyword evidence="6 16" id="KW-0808">Transferase</keyword>
<evidence type="ECO:0000256" key="3">
    <source>
        <dbReference type="ARBA" id="ARBA00011245"/>
    </source>
</evidence>
<dbReference type="GO" id="GO:0006281">
    <property type="term" value="P:DNA repair"/>
    <property type="evidence" value="ECO:0007669"/>
    <property type="project" value="UniProtKB-UniRule"/>
</dbReference>
<proteinExistence type="inferred from homology"/>
<keyword evidence="4 16" id="KW-0515">Mutator protein</keyword>
<dbReference type="InterPro" id="IPR043502">
    <property type="entry name" value="DNA/RNA_pol_sf"/>
</dbReference>
<organism evidence="18 19">
    <name type="scientific">Candidatus Avelusimicrobium gallicola</name>
    <dbReference type="NCBI Taxonomy" id="2562704"/>
    <lineage>
        <taxon>Bacteria</taxon>
        <taxon>Pseudomonadati</taxon>
        <taxon>Elusimicrobiota</taxon>
        <taxon>Elusimicrobia</taxon>
        <taxon>Elusimicrobiales</taxon>
        <taxon>Elusimicrobiaceae</taxon>
        <taxon>Candidatus Avelusimicrobium</taxon>
    </lineage>
</organism>
<dbReference type="FunFam" id="3.40.1170.60:FF:000001">
    <property type="entry name" value="DNA polymerase IV"/>
    <property type="match status" value="1"/>
</dbReference>
<reference evidence="19" key="1">
    <citation type="submission" date="2017-04" db="EMBL/GenBank/DDBJ databases">
        <title>Function of individual gut microbiota members based on whole genome sequencing of pure cultures obtained from chicken caecum.</title>
        <authorList>
            <person name="Medvecky M."/>
            <person name="Cejkova D."/>
            <person name="Polansky O."/>
            <person name="Karasova D."/>
            <person name="Kubasova T."/>
            <person name="Cizek A."/>
            <person name="Rychlik I."/>
        </authorList>
    </citation>
    <scope>NUCLEOTIDE SEQUENCE [LARGE SCALE GENOMIC DNA]</scope>
    <source>
        <strain evidence="19">An273</strain>
    </source>
</reference>
<dbReference type="GO" id="GO:0006261">
    <property type="term" value="P:DNA-templated DNA replication"/>
    <property type="evidence" value="ECO:0007669"/>
    <property type="project" value="UniProtKB-UniRule"/>
</dbReference>
<dbReference type="Gene3D" id="3.40.1170.60">
    <property type="match status" value="1"/>
</dbReference>
<keyword evidence="13 16" id="KW-0238">DNA-binding</keyword>
<dbReference type="InterPro" id="IPR001126">
    <property type="entry name" value="UmuC"/>
</dbReference>
<protein>
    <recommendedName>
        <fullName evidence="16">DNA polymerase IV</fullName>
        <shortName evidence="16">Pol IV</shortName>
        <ecNumber evidence="16">2.7.7.7</ecNumber>
    </recommendedName>
</protein>